<dbReference type="OrthoDB" id="413885at2759"/>
<dbReference type="Pfam" id="PF05199">
    <property type="entry name" value="GMC_oxred_C"/>
    <property type="match status" value="1"/>
</dbReference>
<dbReference type="Pfam" id="PF13450">
    <property type="entry name" value="NAD_binding_8"/>
    <property type="match status" value="1"/>
</dbReference>
<dbReference type="InterPro" id="IPR012132">
    <property type="entry name" value="GMC_OxRdtase"/>
</dbReference>
<proteinExistence type="inferred from homology"/>
<dbReference type="EMBL" id="WWBZ02000013">
    <property type="protein sequence ID" value="KAF4310763.1"/>
    <property type="molecule type" value="Genomic_DNA"/>
</dbReference>
<evidence type="ECO:0000256" key="1">
    <source>
        <dbReference type="ARBA" id="ARBA00010790"/>
    </source>
</evidence>
<comment type="cofactor">
    <cofactor evidence="2">
        <name>FAD</name>
        <dbReference type="ChEBI" id="CHEBI:57692"/>
    </cofactor>
</comment>
<evidence type="ECO:0000259" key="4">
    <source>
        <dbReference type="Pfam" id="PF05199"/>
    </source>
</evidence>
<dbReference type="InterPro" id="IPR000172">
    <property type="entry name" value="GMC_OxRdtase_N"/>
</dbReference>
<dbReference type="PANTHER" id="PTHR47190">
    <property type="entry name" value="DEHYDROGENASE, PUTATIVE-RELATED"/>
    <property type="match status" value="1"/>
</dbReference>
<feature type="domain" description="Glucose-methanol-choline oxidoreductase C-terminal" evidence="4">
    <location>
        <begin position="425"/>
        <end position="557"/>
    </location>
</feature>
<dbReference type="SUPFAM" id="SSF54373">
    <property type="entry name" value="FAD-linked reductases, C-terminal domain"/>
    <property type="match status" value="1"/>
</dbReference>
<dbReference type="AlphaFoldDB" id="A0A8H4J257"/>
<dbReference type="Gene3D" id="3.50.50.60">
    <property type="entry name" value="FAD/NAD(P)-binding domain"/>
    <property type="match status" value="1"/>
</dbReference>
<dbReference type="InterPro" id="IPR036188">
    <property type="entry name" value="FAD/NAD-bd_sf"/>
</dbReference>
<feature type="domain" description="Glucose-methanol-choline oxidoreductase N-terminal" evidence="3">
    <location>
        <begin position="121"/>
        <end position="336"/>
    </location>
</feature>
<dbReference type="PANTHER" id="PTHR47190:SF2">
    <property type="entry name" value="CELLOBIOSE DEHYDROGENASE (AFU_ORTHOLOGUE AFUA_2G17620)"/>
    <property type="match status" value="1"/>
</dbReference>
<evidence type="ECO:0000259" key="3">
    <source>
        <dbReference type="Pfam" id="PF00732"/>
    </source>
</evidence>
<dbReference type="Pfam" id="PF00732">
    <property type="entry name" value="GMC_oxred_N"/>
    <property type="match status" value="1"/>
</dbReference>
<evidence type="ECO:0000313" key="5">
    <source>
        <dbReference type="EMBL" id="KAF4310763.1"/>
    </source>
</evidence>
<protein>
    <submittedName>
        <fullName evidence="5">Cellobiose dehydrogenase</fullName>
    </submittedName>
</protein>
<dbReference type="InterPro" id="IPR053208">
    <property type="entry name" value="GMC_Oxidoreductase_CD"/>
</dbReference>
<organism evidence="5 6">
    <name type="scientific">Botryosphaeria dothidea</name>
    <dbReference type="NCBI Taxonomy" id="55169"/>
    <lineage>
        <taxon>Eukaryota</taxon>
        <taxon>Fungi</taxon>
        <taxon>Dikarya</taxon>
        <taxon>Ascomycota</taxon>
        <taxon>Pezizomycotina</taxon>
        <taxon>Dothideomycetes</taxon>
        <taxon>Dothideomycetes incertae sedis</taxon>
        <taxon>Botryosphaeriales</taxon>
        <taxon>Botryosphaeriaceae</taxon>
        <taxon>Botryosphaeria</taxon>
    </lineage>
</organism>
<keyword evidence="6" id="KW-1185">Reference proteome</keyword>
<dbReference type="InterPro" id="IPR007867">
    <property type="entry name" value="GMC_OxRtase_C"/>
</dbReference>
<dbReference type="PIRSF" id="PIRSF000137">
    <property type="entry name" value="Alcohol_oxidase"/>
    <property type="match status" value="1"/>
</dbReference>
<sequence>MGCIPTEGHLLKLSCIPSDSDNAAPADTYDFIVVGSGAAGIPVAERLSEAGKKVLLIEQGPPSSGRWLPETDLQNDVLPFPNWRPGWLNGTNLTRFDVPGLCQRIWKDSTDIGCADLTGQIAGCVLGGGMAINSALWWKSPDIDWDFNYPDGWKAADMAAAVDRGFSRMPWTDTPSTDGIHYRPEGYNLLSNGLLAAGWTNEKTKTFSYANFYYSHGERNGHFATYLASASQRPTFTLWTNTAVRRVLRTGRTITGVEVSAARPGRRCGTVAVPAGASVILSAGYLSTPKILFRSGIGPDEHLRTVQHSAEDGATFVAEHDWLRLPVGKGLRDHTVTDLQLTHPSITHYDFQVQGWDDPVPADAAAYLANRTGIFTTSAPNIGPIMWDVVDVGGGPRQFQYTARMAGNTSDSMTVSQFLGRGTTSVGEVGIDANLSMRISTLPYLRTREDRDAIVQGIKNVVKALSTNPEIAFTGPAPGVSVEEYVDTCPLTSDRRRGLHYMGTAKMGTDSGLLPGGTSVVDLDTKVYGTENLFVVDASIMLGMTTSNPSGAIVAVAERAVERILALGISGVEETPKSYDEGYLARCKGDCAVQE</sequence>
<gene>
    <name evidence="5" type="ORF">GTA08_BOTSDO13699</name>
</gene>
<dbReference type="GO" id="GO:0016614">
    <property type="term" value="F:oxidoreductase activity, acting on CH-OH group of donors"/>
    <property type="evidence" value="ECO:0007669"/>
    <property type="project" value="InterPro"/>
</dbReference>
<evidence type="ECO:0000313" key="6">
    <source>
        <dbReference type="Proteomes" id="UP000572817"/>
    </source>
</evidence>
<dbReference type="Proteomes" id="UP000572817">
    <property type="component" value="Unassembled WGS sequence"/>
</dbReference>
<name>A0A8H4J257_9PEZI</name>
<keyword evidence="2" id="KW-0274">FAD</keyword>
<dbReference type="GO" id="GO:0050660">
    <property type="term" value="F:flavin adenine dinucleotide binding"/>
    <property type="evidence" value="ECO:0007669"/>
    <property type="project" value="InterPro"/>
</dbReference>
<feature type="binding site" evidence="2">
    <location>
        <position position="244"/>
    </location>
    <ligand>
        <name>FAD</name>
        <dbReference type="ChEBI" id="CHEBI:57692"/>
    </ligand>
</feature>
<dbReference type="Gene3D" id="3.30.410.10">
    <property type="entry name" value="Cholesterol Oxidase, domain 2"/>
    <property type="match status" value="1"/>
</dbReference>
<comment type="similarity">
    <text evidence="1">Belongs to the GMC oxidoreductase family.</text>
</comment>
<dbReference type="SUPFAM" id="SSF51905">
    <property type="entry name" value="FAD/NAD(P)-binding domain"/>
    <property type="match status" value="1"/>
</dbReference>
<reference evidence="5" key="1">
    <citation type="submission" date="2020-04" db="EMBL/GenBank/DDBJ databases">
        <title>Genome Assembly and Annotation of Botryosphaeria dothidea sdau 11-99, a Latent Pathogen of Apple Fruit Ring Rot in China.</title>
        <authorList>
            <person name="Yu C."/>
            <person name="Diao Y."/>
            <person name="Lu Q."/>
            <person name="Zhao J."/>
            <person name="Cui S."/>
            <person name="Peng C."/>
            <person name="He B."/>
            <person name="Liu H."/>
        </authorList>
    </citation>
    <scope>NUCLEOTIDE SEQUENCE [LARGE SCALE GENOMIC DNA]</scope>
    <source>
        <strain evidence="5">Sdau11-99</strain>
    </source>
</reference>
<feature type="binding site" evidence="2">
    <location>
        <position position="125"/>
    </location>
    <ligand>
        <name>FAD</name>
        <dbReference type="ChEBI" id="CHEBI:57692"/>
    </ligand>
</feature>
<evidence type="ECO:0000256" key="2">
    <source>
        <dbReference type="PIRSR" id="PIRSR000137-2"/>
    </source>
</evidence>
<keyword evidence="2" id="KW-0285">Flavoprotein</keyword>
<comment type="caution">
    <text evidence="5">The sequence shown here is derived from an EMBL/GenBank/DDBJ whole genome shotgun (WGS) entry which is preliminary data.</text>
</comment>
<accession>A0A8H4J257</accession>